<feature type="signal peptide" evidence="2">
    <location>
        <begin position="1"/>
        <end position="21"/>
    </location>
</feature>
<gene>
    <name evidence="4" type="ORF">L0661_12090</name>
</gene>
<evidence type="ECO:0000313" key="5">
    <source>
        <dbReference type="Proteomes" id="UP001139411"/>
    </source>
</evidence>
<keyword evidence="2" id="KW-0732">Signal</keyword>
<organism evidence="4 5">
    <name type="scientific">Dyadobacter chenhuakuii</name>
    <dbReference type="NCBI Taxonomy" id="2909339"/>
    <lineage>
        <taxon>Bacteria</taxon>
        <taxon>Pseudomonadati</taxon>
        <taxon>Bacteroidota</taxon>
        <taxon>Cytophagia</taxon>
        <taxon>Cytophagales</taxon>
        <taxon>Spirosomataceae</taxon>
        <taxon>Dyadobacter</taxon>
    </lineage>
</organism>
<feature type="domain" description="Sialate O-acetylesterase" evidence="3">
    <location>
        <begin position="289"/>
        <end position="387"/>
    </location>
</feature>
<evidence type="ECO:0000259" key="3">
    <source>
        <dbReference type="Pfam" id="PF03629"/>
    </source>
</evidence>
<evidence type="ECO:0000313" key="4">
    <source>
        <dbReference type="EMBL" id="MCF2499052.1"/>
    </source>
</evidence>
<dbReference type="Gene3D" id="3.40.50.1110">
    <property type="entry name" value="SGNH hydrolase"/>
    <property type="match status" value="1"/>
</dbReference>
<dbReference type="InterPro" id="IPR005181">
    <property type="entry name" value="SASA"/>
</dbReference>
<evidence type="ECO:0000256" key="2">
    <source>
        <dbReference type="SAM" id="SignalP"/>
    </source>
</evidence>
<dbReference type="SUPFAM" id="SSF52266">
    <property type="entry name" value="SGNH hydrolase"/>
    <property type="match status" value="1"/>
</dbReference>
<dbReference type="GO" id="GO:0005975">
    <property type="term" value="P:carbohydrate metabolic process"/>
    <property type="evidence" value="ECO:0007669"/>
    <property type="project" value="TreeGrafter"/>
</dbReference>
<reference evidence="4" key="1">
    <citation type="submission" date="2022-01" db="EMBL/GenBank/DDBJ databases">
        <title>Novel species in genus Dyadobacter.</title>
        <authorList>
            <person name="Ma C."/>
        </authorList>
    </citation>
    <scope>NUCLEOTIDE SEQUENCE</scope>
    <source>
        <strain evidence="4">CY357</strain>
    </source>
</reference>
<dbReference type="PANTHER" id="PTHR22901:SF0">
    <property type="entry name" value="SIALATE O-ACETYLESTERASE"/>
    <property type="match status" value="1"/>
</dbReference>
<feature type="chain" id="PRO_5040807327" evidence="2">
    <location>
        <begin position="22"/>
        <end position="510"/>
    </location>
</feature>
<sequence length="510" mass="57260">MMVRFLFLLLLNVLAFDFSKAQNGVDSKLTVAPVFSDHMVLQRNKPVKIYGKAASRSNVTVQFLDQTMRAKADRSGKWDVVFPAAKEGGPYVISVAANEQKINVNDVLIGDVWLCSGQSNMDFALRDAQTGPDELQAGQFDPEMRLLKMAGAVSTGDVAWDSASLEKVNRYEFFSGKWKSPDKASAASFSAIAYYFGKQIKKETNVPIGLIQVALGGSPTESWIDRTLLEKDPQFAGMLGDWSHSDLVMDWCRERAAKNINNARSKDQKHPYQPGYSFQAGIAPLTGFPITGVIWYQGESNVFNVPLHEQLFTMLVKSWREKWNDTFPFYYVQLSSIERPYWPEFRDSQRKLLTKIPNSGMAVSYDFGDSLNVHPTRKKEVGERLALLALRDHYQKSVMANGPVPEKATLKNRAIRIQFLNMKTTLDHNRALPKQKLLTKKNAPLTGFELVTESGKRLVANARIEGDEVIIHVPAGERIRTVLYAYQPFTRANLYNEAGLPASTFSIAVK</sequence>
<dbReference type="GO" id="GO:0001681">
    <property type="term" value="F:sialate O-acetylesterase activity"/>
    <property type="evidence" value="ECO:0007669"/>
    <property type="project" value="InterPro"/>
</dbReference>
<dbReference type="PANTHER" id="PTHR22901">
    <property type="entry name" value="SIALATE O-ACETYLESTERASE"/>
    <property type="match status" value="1"/>
</dbReference>
<dbReference type="InterPro" id="IPR039329">
    <property type="entry name" value="SIAE"/>
</dbReference>
<dbReference type="InterPro" id="IPR036514">
    <property type="entry name" value="SGNH_hydro_sf"/>
</dbReference>
<keyword evidence="1" id="KW-0378">Hydrolase</keyword>
<dbReference type="Proteomes" id="UP001139411">
    <property type="component" value="Unassembled WGS sequence"/>
</dbReference>
<protein>
    <submittedName>
        <fullName evidence="4">Sialate O-acetylesterase</fullName>
    </submittedName>
</protein>
<evidence type="ECO:0000256" key="1">
    <source>
        <dbReference type="ARBA" id="ARBA00022801"/>
    </source>
</evidence>
<comment type="caution">
    <text evidence="4">The sequence shown here is derived from an EMBL/GenBank/DDBJ whole genome shotgun (WGS) entry which is preliminary data.</text>
</comment>
<name>A0A9X1QER5_9BACT</name>
<dbReference type="Pfam" id="PF03629">
    <property type="entry name" value="SASA"/>
    <property type="match status" value="1"/>
</dbReference>
<dbReference type="AlphaFoldDB" id="A0A9X1QER5"/>
<proteinExistence type="predicted"/>
<accession>A0A9X1QER5</accession>
<dbReference type="EMBL" id="JAKFFV010000007">
    <property type="protein sequence ID" value="MCF2499052.1"/>
    <property type="molecule type" value="Genomic_DNA"/>
</dbReference>